<dbReference type="STRING" id="765911.Thivi_0169"/>
<sequence>MNRADGASAPHEHQPNPRLARQRMRGCADMILAHLPAGYRLAHWRLRARIPSRQTFMFWGLAGSIAPDLDMLLESLILPTALWVRRHETRA</sequence>
<evidence type="ECO:0000313" key="3">
    <source>
        <dbReference type="Proteomes" id="UP000006062"/>
    </source>
</evidence>
<reference evidence="2 3" key="1">
    <citation type="submission" date="2012-06" db="EMBL/GenBank/DDBJ databases">
        <title>Complete sequence of Thiocystis violascens DSM 198.</title>
        <authorList>
            <consortium name="US DOE Joint Genome Institute"/>
            <person name="Lucas S."/>
            <person name="Han J."/>
            <person name="Lapidus A."/>
            <person name="Cheng J.-F."/>
            <person name="Goodwin L."/>
            <person name="Pitluck S."/>
            <person name="Peters L."/>
            <person name="Ovchinnikova G."/>
            <person name="Teshima H."/>
            <person name="Detter J.C."/>
            <person name="Han C."/>
            <person name="Tapia R."/>
            <person name="Land M."/>
            <person name="Hauser L."/>
            <person name="Kyrpides N."/>
            <person name="Ivanova N."/>
            <person name="Pagani I."/>
            <person name="Vogl K."/>
            <person name="Liu Z."/>
            <person name="Frigaard N.-U."/>
            <person name="Bryant D."/>
            <person name="Woyke T."/>
        </authorList>
    </citation>
    <scope>NUCLEOTIDE SEQUENCE [LARGE SCALE GENOMIC DNA]</scope>
    <source>
        <strain evidence="3">ATCC 17096 / DSM 198 / 6111</strain>
    </source>
</reference>
<gene>
    <name evidence="2" type="ordered locus">Thivi_0169</name>
</gene>
<name>I3Y5H5_THIV6</name>
<dbReference type="HOGENOM" id="CLU_2426075_0_0_6"/>
<dbReference type="KEGG" id="tvi:Thivi_0169"/>
<organism evidence="2 3">
    <name type="scientific">Thiocystis violascens (strain ATCC 17096 / DSM 198 / 6111)</name>
    <name type="common">Chromatium violascens</name>
    <dbReference type="NCBI Taxonomy" id="765911"/>
    <lineage>
        <taxon>Bacteria</taxon>
        <taxon>Pseudomonadati</taxon>
        <taxon>Pseudomonadota</taxon>
        <taxon>Gammaproteobacteria</taxon>
        <taxon>Chromatiales</taxon>
        <taxon>Chromatiaceae</taxon>
        <taxon>Thiocystis</taxon>
    </lineage>
</organism>
<evidence type="ECO:0000256" key="1">
    <source>
        <dbReference type="SAM" id="MobiDB-lite"/>
    </source>
</evidence>
<evidence type="ECO:0000313" key="2">
    <source>
        <dbReference type="EMBL" id="AFL72243.1"/>
    </source>
</evidence>
<dbReference type="Proteomes" id="UP000006062">
    <property type="component" value="Chromosome"/>
</dbReference>
<keyword evidence="3" id="KW-1185">Reference proteome</keyword>
<accession>I3Y5H5</accession>
<protein>
    <submittedName>
        <fullName evidence="2">Uncharacterized protein</fullName>
    </submittedName>
</protein>
<dbReference type="EMBL" id="CP003154">
    <property type="protein sequence ID" value="AFL72243.1"/>
    <property type="molecule type" value="Genomic_DNA"/>
</dbReference>
<dbReference type="AlphaFoldDB" id="I3Y5H5"/>
<proteinExistence type="predicted"/>
<feature type="region of interest" description="Disordered" evidence="1">
    <location>
        <begin position="1"/>
        <end position="20"/>
    </location>
</feature>